<dbReference type="InterPro" id="IPR017853">
    <property type="entry name" value="GH"/>
</dbReference>
<gene>
    <name evidence="4" type="ORF">CSX01_13850</name>
</gene>
<dbReference type="Pfam" id="PF14310">
    <property type="entry name" value="Fn3-like"/>
    <property type="match status" value="1"/>
</dbReference>
<reference evidence="4 5" key="2">
    <citation type="submission" date="2017-10" db="EMBL/GenBank/DDBJ databases">
        <authorList>
            <person name="Banno H."/>
            <person name="Chua N.-H."/>
        </authorList>
    </citation>
    <scope>NUCLEOTIDE SEQUENCE [LARGE SCALE GENOMIC DNA]</scope>
    <source>
        <strain evidence="4 5">JK626</strain>
    </source>
</reference>
<dbReference type="Proteomes" id="UP000225889">
    <property type="component" value="Unassembled WGS sequence"/>
</dbReference>
<evidence type="ECO:0000313" key="4">
    <source>
        <dbReference type="EMBL" id="PHU33614.1"/>
    </source>
</evidence>
<dbReference type="Gene3D" id="2.60.40.10">
    <property type="entry name" value="Immunoglobulins"/>
    <property type="match status" value="1"/>
</dbReference>
<name>A0A2G3DRL5_9FIRM</name>
<dbReference type="Gene3D" id="3.20.20.300">
    <property type="entry name" value="Glycoside hydrolase, family 3, N-terminal domain"/>
    <property type="match status" value="1"/>
</dbReference>
<dbReference type="SUPFAM" id="SSF52279">
    <property type="entry name" value="Beta-D-glucan exohydrolase, C-terminal domain"/>
    <property type="match status" value="1"/>
</dbReference>
<dbReference type="PANTHER" id="PTHR42715:SF10">
    <property type="entry name" value="BETA-GLUCOSIDASE"/>
    <property type="match status" value="1"/>
</dbReference>
<feature type="domain" description="Fibronectin type III-like" evidence="3">
    <location>
        <begin position="349"/>
        <end position="420"/>
    </location>
</feature>
<dbReference type="PANTHER" id="PTHR42715">
    <property type="entry name" value="BETA-GLUCOSIDASE"/>
    <property type="match status" value="1"/>
</dbReference>
<dbReference type="EMBL" id="PDYF01000083">
    <property type="protein sequence ID" value="PHU33614.1"/>
    <property type="molecule type" value="Genomic_DNA"/>
</dbReference>
<evidence type="ECO:0000259" key="3">
    <source>
        <dbReference type="SMART" id="SM01217"/>
    </source>
</evidence>
<comment type="similarity">
    <text evidence="1">Belongs to the glycosyl hydrolase 3 family.</text>
</comment>
<dbReference type="Gene3D" id="3.40.50.1700">
    <property type="entry name" value="Glycoside hydrolase family 3 C-terminal domain"/>
    <property type="match status" value="1"/>
</dbReference>
<dbReference type="SMART" id="SM01217">
    <property type="entry name" value="Fn3_like"/>
    <property type="match status" value="1"/>
</dbReference>
<proteinExistence type="inferred from homology"/>
<dbReference type="Pfam" id="PF01915">
    <property type="entry name" value="Glyco_hydro_3_C"/>
    <property type="match status" value="1"/>
</dbReference>
<evidence type="ECO:0000256" key="2">
    <source>
        <dbReference type="ARBA" id="ARBA00022801"/>
    </source>
</evidence>
<evidence type="ECO:0000313" key="5">
    <source>
        <dbReference type="Proteomes" id="UP000225889"/>
    </source>
</evidence>
<sequence>MLSYLLTNKKDILFIWWNITKGSIIMNFRQLRGVFFKAGKMQFPEQKNLVRQLGADSMVLLKNSDLLPINRGKIALFGAGAVDTVCCGIYYNYVYTDKNVSIKEGLLENGFTFTTDSWLEKMEKSLKQEEKVLKNQAEDKLFSGRRAYVEEVPISVADMAEAILGTDTCIYVIRRQATYEDIGSLEYQLTEEEHENIKLISGSFKNVILVLNSGMIELSSVARMKNVKAIILMGIPGMEAGNSLADVLTGIVNPSGRLTSTWAKKYKDYSTCYNATKRKDTSKEIDYKEGIYVGYRYFDAFDVAPLYPFGYGLSYTNFKIDARYFEASWMGGVVIRVKVTNTGAVSGRQVVQVYCSQPEDKLDKPYQILVGFGKTGKLKPGESEEITMKIPIMQLCSFDEENSQWIMEKGDYLFRIGDNSRNTTLCAKLVLDKRTVYKRVTEVISPKKNLEFLTPPPRTLEKTGYIFSTSLSGDDFNSENKVVVPTKSFTTLVPEGSNYVSYVNSNPYEIPFRAEEKIEYVKPCGTTTFFDVIKEKITMEEFVSSLSPEILARIVSGELNESKLQNENRFGFDFRFDRNKLEVAARTTSQFATTLGIPGVTIADGPSGLHLKGVYCTCYPSPMNMAQTWDMGAMVRMGRAYGREMEHYGIDYCLAPSLNIVRNPMKCIAYELYSEDPSLSGIMGAGFIMGVKRYEGRNVIIKNLPTINQENFRRDVNINVSSRAFGEIYLRSFSVCQFTGQPAGVLSSTNSINGEPACSQRGLNTDIIRNDWGFKGFVMSDWGSDTEKSYDLHAGCDLIMPGYNPDKILESMMETAPTFEEDGYVSVVETAYLYDIPMIRYENWGSFMLDKDGKDKVVAKVPADIEISEKALKAEKEGLCKIETEMDGTKTITYFGIDRGAYFALGELQQAVIHILSAIKDSAAMKKLMEHVKI</sequence>
<dbReference type="SUPFAM" id="SSF51445">
    <property type="entry name" value="(Trans)glycosidases"/>
    <property type="match status" value="1"/>
</dbReference>
<dbReference type="InterPro" id="IPR001764">
    <property type="entry name" value="Glyco_hydro_3_N"/>
</dbReference>
<keyword evidence="2" id="KW-0378">Hydrolase</keyword>
<dbReference type="InterPro" id="IPR026891">
    <property type="entry name" value="Fn3-like"/>
</dbReference>
<dbReference type="InterPro" id="IPR002772">
    <property type="entry name" value="Glyco_hydro_3_C"/>
</dbReference>
<dbReference type="GO" id="GO:0004553">
    <property type="term" value="F:hydrolase activity, hydrolyzing O-glycosyl compounds"/>
    <property type="evidence" value="ECO:0007669"/>
    <property type="project" value="InterPro"/>
</dbReference>
<comment type="caution">
    <text evidence="4">The sequence shown here is derived from an EMBL/GenBank/DDBJ whole genome shotgun (WGS) entry which is preliminary data.</text>
</comment>
<dbReference type="InterPro" id="IPR036881">
    <property type="entry name" value="Glyco_hydro_3_C_sf"/>
</dbReference>
<dbReference type="InterPro" id="IPR050288">
    <property type="entry name" value="Cellulose_deg_GH3"/>
</dbReference>
<reference evidence="4 5" key="1">
    <citation type="submission" date="2017-10" db="EMBL/GenBank/DDBJ databases">
        <title>Resolving the taxonomy of Roseburia spp., Eubacterium rectale and Agathobacter spp. through phylogenomic analysis.</title>
        <authorList>
            <person name="Sheridan P.O."/>
            <person name="Walker A.W."/>
            <person name="Duncan S.H."/>
            <person name="Scott K.P."/>
            <person name="Toole P.W.O."/>
            <person name="Luis P."/>
            <person name="Flint H.J."/>
        </authorList>
    </citation>
    <scope>NUCLEOTIDE SEQUENCE [LARGE SCALE GENOMIC DNA]</scope>
    <source>
        <strain evidence="4 5">JK626</strain>
    </source>
</reference>
<dbReference type="InterPro" id="IPR036962">
    <property type="entry name" value="Glyco_hydro_3_N_sf"/>
</dbReference>
<evidence type="ECO:0000256" key="1">
    <source>
        <dbReference type="ARBA" id="ARBA00005336"/>
    </source>
</evidence>
<dbReference type="GO" id="GO:0005975">
    <property type="term" value="P:carbohydrate metabolic process"/>
    <property type="evidence" value="ECO:0007669"/>
    <property type="project" value="InterPro"/>
</dbReference>
<dbReference type="AlphaFoldDB" id="A0A2G3DRL5"/>
<dbReference type="PRINTS" id="PR00133">
    <property type="entry name" value="GLHYDRLASE3"/>
</dbReference>
<dbReference type="InterPro" id="IPR013783">
    <property type="entry name" value="Ig-like_fold"/>
</dbReference>
<dbReference type="Pfam" id="PF00933">
    <property type="entry name" value="Glyco_hydro_3"/>
    <property type="match status" value="1"/>
</dbReference>
<accession>A0A2G3DRL5</accession>
<organism evidence="4 5">
    <name type="scientific">Pseudobutyrivibrio ruminis</name>
    <dbReference type="NCBI Taxonomy" id="46206"/>
    <lineage>
        <taxon>Bacteria</taxon>
        <taxon>Bacillati</taxon>
        <taxon>Bacillota</taxon>
        <taxon>Clostridia</taxon>
        <taxon>Lachnospirales</taxon>
        <taxon>Lachnospiraceae</taxon>
        <taxon>Pseudobutyrivibrio</taxon>
    </lineage>
</organism>
<protein>
    <recommendedName>
        <fullName evidence="3">Fibronectin type III-like domain-containing protein</fullName>
    </recommendedName>
</protein>